<dbReference type="Pfam" id="PF04717">
    <property type="entry name" value="Phage_base_V"/>
    <property type="match status" value="1"/>
</dbReference>
<keyword evidence="4" id="KW-1185">Reference proteome</keyword>
<dbReference type="InterPro" id="IPR013046">
    <property type="entry name" value="GpV/Gp45"/>
</dbReference>
<evidence type="ECO:0000313" key="3">
    <source>
        <dbReference type="EMBL" id="MBC3940940.1"/>
    </source>
</evidence>
<dbReference type="Gene3D" id="2.40.50.230">
    <property type="entry name" value="Gp5 N-terminal domain"/>
    <property type="match status" value="1"/>
</dbReference>
<evidence type="ECO:0000259" key="1">
    <source>
        <dbReference type="Pfam" id="PF04717"/>
    </source>
</evidence>
<feature type="domain" description="Gp5/Type VI secretion system Vgr protein OB-fold" evidence="1">
    <location>
        <begin position="16"/>
        <end position="83"/>
    </location>
</feature>
<protein>
    <submittedName>
        <fullName evidence="3">Phage baseplate assembly protein V</fullName>
    </submittedName>
</protein>
<reference evidence="3 4" key="1">
    <citation type="submission" date="2020-08" db="EMBL/GenBank/DDBJ databases">
        <title>Putative novel bacterial strains isolated from necrotic wheat leaf tissues caused by Xanthomonas translucens.</title>
        <authorList>
            <person name="Tambong J.T."/>
        </authorList>
    </citation>
    <scope>NUCLEOTIDE SEQUENCE [LARGE SCALE GENOMIC DNA]</scope>
    <source>
        <strain evidence="4">DOAB 1063</strain>
    </source>
</reference>
<evidence type="ECO:0000313" key="4">
    <source>
        <dbReference type="Proteomes" id="UP000597613"/>
    </source>
</evidence>
<accession>A0ABR7AKG5</accession>
<feature type="domain" description="Gp138-like beta-helical trimerization" evidence="2">
    <location>
        <begin position="97"/>
        <end position="165"/>
    </location>
</feature>
<dbReference type="InterPro" id="IPR054122">
    <property type="entry name" value="Gp138-like_C"/>
</dbReference>
<comment type="caution">
    <text evidence="3">The sequence shown here is derived from an EMBL/GenBank/DDBJ whole genome shotgun (WGS) entry which is preliminary data.</text>
</comment>
<proteinExistence type="predicted"/>
<dbReference type="Proteomes" id="UP000597613">
    <property type="component" value="Unassembled WGS sequence"/>
</dbReference>
<dbReference type="Pfam" id="PF21930">
    <property type="entry name" value="Gp138_C"/>
    <property type="match status" value="1"/>
</dbReference>
<dbReference type="NCBIfam" id="TIGR01644">
    <property type="entry name" value="phage_P2_V"/>
    <property type="match status" value="1"/>
</dbReference>
<gene>
    <name evidence="3" type="ORF">H8S47_04485</name>
</gene>
<dbReference type="InterPro" id="IPR006531">
    <property type="entry name" value="Gp5/Vgr_OB"/>
</dbReference>
<organism evidence="3 4">
    <name type="scientific">Sphingomonas albertensis</name>
    <dbReference type="NCBI Taxonomy" id="2762591"/>
    <lineage>
        <taxon>Bacteria</taxon>
        <taxon>Pseudomonadati</taxon>
        <taxon>Pseudomonadota</taxon>
        <taxon>Alphaproteobacteria</taxon>
        <taxon>Sphingomonadales</taxon>
        <taxon>Sphingomonadaceae</taxon>
        <taxon>Sphingomonas</taxon>
    </lineage>
</organism>
<sequence>MNALPDPRRIIGNIVRIGTIESVDLADATCRVRVGEIVTGDVCWIVQRAGNTRIWSPPTIGEQCLLICPEGDTDGGVAILGLFSDAMPAPSSDDIDLIRFGDGAILSYDATAHLLVAQLPAGGKVQIDAPGGVTITGPVSITGAVTITGDVDIAGKATASDDVVGGGKSLKSHKHLGVTAGGGVSGLPQ</sequence>
<dbReference type="Gene3D" id="6.20.150.10">
    <property type="match status" value="1"/>
</dbReference>
<name>A0ABR7AKG5_9SPHN</name>
<dbReference type="EMBL" id="JACONT010000006">
    <property type="protein sequence ID" value="MBC3940940.1"/>
    <property type="molecule type" value="Genomic_DNA"/>
</dbReference>
<evidence type="ECO:0000259" key="2">
    <source>
        <dbReference type="Pfam" id="PF21930"/>
    </source>
</evidence>
<dbReference type="RefSeq" id="WP_187502721.1">
    <property type="nucleotide sequence ID" value="NZ_JACONT010000006.1"/>
</dbReference>
<dbReference type="InterPro" id="IPR037026">
    <property type="entry name" value="Vgr_OB-fold_dom_sf"/>
</dbReference>